<feature type="signal peptide" evidence="1">
    <location>
        <begin position="1"/>
        <end position="27"/>
    </location>
</feature>
<sequence length="354" mass="37974">MYKNTKPAYIRQSVLAFFLAAAFSACSNDDNDIVPVIPPSDGAELKLDGGGGAGAPNAVYVDFSADKPTAVPRTSWDLGFYNGNDFRVVLNYTSSISIAALAKTDITQVDLDDTTGISLAIGQGQGTLSMIDDITGDISKTAIAAVSATDADNKVYLVKPETASATDHTSWYKIKISRNGSGYKLQYAKLAETSIRTADMSKDENFNFSFFSLNGGKAVAAEPKKAEWDIQWSYGVYSTAFGPEVIPYLFSDFVYSNTLGGVQAAEATTADGFNYDTFKATDLSNTRLVFSGARDAIGSKWRVTSGGTLGIKTDRFYVIKDGAGNHYKLKFISAGIGQDGGQRGYPEIAYKLIK</sequence>
<dbReference type="Pfam" id="PF14064">
    <property type="entry name" value="HmuY"/>
    <property type="match status" value="1"/>
</dbReference>
<reference evidence="2 3" key="2">
    <citation type="submission" date="2019-09" db="EMBL/GenBank/DDBJ databases">
        <authorList>
            <person name="Jin C."/>
        </authorList>
    </citation>
    <scope>NUCLEOTIDE SEQUENCE [LARGE SCALE GENOMIC DNA]</scope>
    <source>
        <strain evidence="2 3">BN140078</strain>
    </source>
</reference>
<evidence type="ECO:0000313" key="3">
    <source>
        <dbReference type="Proteomes" id="UP000324611"/>
    </source>
</evidence>
<organism evidence="2 3">
    <name type="scientific">Chitinophaga agrisoli</name>
    <dbReference type="NCBI Taxonomy" id="2607653"/>
    <lineage>
        <taxon>Bacteria</taxon>
        <taxon>Pseudomonadati</taxon>
        <taxon>Bacteroidota</taxon>
        <taxon>Chitinophagia</taxon>
        <taxon>Chitinophagales</taxon>
        <taxon>Chitinophagaceae</taxon>
        <taxon>Chitinophaga</taxon>
    </lineage>
</organism>
<dbReference type="Proteomes" id="UP000324611">
    <property type="component" value="Unassembled WGS sequence"/>
</dbReference>
<evidence type="ECO:0008006" key="4">
    <source>
        <dbReference type="Google" id="ProtNLM"/>
    </source>
</evidence>
<feature type="chain" id="PRO_5022842228" description="Heme-binding HmuY-like protein" evidence="1">
    <location>
        <begin position="28"/>
        <end position="354"/>
    </location>
</feature>
<gene>
    <name evidence="2" type="ORF">F0L74_32245</name>
</gene>
<keyword evidence="3" id="KW-1185">Reference proteome</keyword>
<dbReference type="InterPro" id="IPR025921">
    <property type="entry name" value="HmuY"/>
</dbReference>
<keyword evidence="1" id="KW-0732">Signal</keyword>
<dbReference type="PROSITE" id="PS51257">
    <property type="entry name" value="PROKAR_LIPOPROTEIN"/>
    <property type="match status" value="1"/>
</dbReference>
<protein>
    <recommendedName>
        <fullName evidence="4">Heme-binding HmuY-like protein</fullName>
    </recommendedName>
</protein>
<dbReference type="AlphaFoldDB" id="A0A5B2VRI7"/>
<dbReference type="EMBL" id="VUOC01000004">
    <property type="protein sequence ID" value="KAA2240807.1"/>
    <property type="molecule type" value="Genomic_DNA"/>
</dbReference>
<comment type="caution">
    <text evidence="2">The sequence shown here is derived from an EMBL/GenBank/DDBJ whole genome shotgun (WGS) entry which is preliminary data.</text>
</comment>
<dbReference type="RefSeq" id="WP_149841985.1">
    <property type="nucleotide sequence ID" value="NZ_VUOC01000004.1"/>
</dbReference>
<reference evidence="2 3" key="1">
    <citation type="submission" date="2019-09" db="EMBL/GenBank/DDBJ databases">
        <title>Chitinophaga ginsengihumi sp. nov., isolated from soil of ginseng rhizosphere.</title>
        <authorList>
            <person name="Lee J."/>
        </authorList>
    </citation>
    <scope>NUCLEOTIDE SEQUENCE [LARGE SCALE GENOMIC DNA]</scope>
    <source>
        <strain evidence="2 3">BN140078</strain>
    </source>
</reference>
<name>A0A5B2VRI7_9BACT</name>
<evidence type="ECO:0000313" key="2">
    <source>
        <dbReference type="EMBL" id="KAA2240807.1"/>
    </source>
</evidence>
<evidence type="ECO:0000256" key="1">
    <source>
        <dbReference type="SAM" id="SignalP"/>
    </source>
</evidence>
<accession>A0A5B2VRI7</accession>
<proteinExistence type="predicted"/>
<dbReference type="CDD" id="cd12105">
    <property type="entry name" value="HmuY"/>
    <property type="match status" value="1"/>
</dbReference>